<dbReference type="Pfam" id="PF16220">
    <property type="entry name" value="DUF4880"/>
    <property type="match status" value="1"/>
</dbReference>
<evidence type="ECO:0000313" key="4">
    <source>
        <dbReference type="Proteomes" id="UP001307839"/>
    </source>
</evidence>
<sequence>MPTPDSSPKQQHVDQAIEWLVKLRFDTPTVQTNQRFQRWLEQPEHAQAWQRVAQMSDEITSLPASLARNTLQTTERRRISRRDSLKLLGLLTVASSLGWINRDRLGLSPLLADNHTGTGEQRTLDIQDGSQIKLNTDSAIDLHFNPHQRLLTLVRGEIIVDVSNDTAHGNARPFRIQTRDGYLETRDSHLLVRENSNGMLLAIKRGEVKMYPGAASASNVPRIVYPGETLLFDAQGQVRQALTHSDPWGWSDGVLSVQQMPLGEFVTELGRYRPGLLRCADEVAALKVSGTYQLANTDQILNLIAQSLPIRVDYRTRFWVSISAS</sequence>
<feature type="domain" description="FecR protein" evidence="1">
    <location>
        <begin position="115"/>
        <end position="209"/>
    </location>
</feature>
<dbReference type="Pfam" id="PF04773">
    <property type="entry name" value="FecR"/>
    <property type="match status" value="1"/>
</dbReference>
<name>A0AB35WWX6_9PSED</name>
<comment type="caution">
    <text evidence="3">The sequence shown here is derived from an EMBL/GenBank/DDBJ whole genome shotgun (WGS) entry which is preliminary data.</text>
</comment>
<dbReference type="InterPro" id="IPR006860">
    <property type="entry name" value="FecR"/>
</dbReference>
<accession>A0AB35WWX6</accession>
<dbReference type="GO" id="GO:0016989">
    <property type="term" value="F:sigma factor antagonist activity"/>
    <property type="evidence" value="ECO:0007669"/>
    <property type="project" value="TreeGrafter"/>
</dbReference>
<organism evidence="3 4">
    <name type="scientific">Pseudomonas auratipiscis</name>
    <dbReference type="NCBI Taxonomy" id="3115853"/>
    <lineage>
        <taxon>Bacteria</taxon>
        <taxon>Pseudomonadati</taxon>
        <taxon>Pseudomonadota</taxon>
        <taxon>Gammaproteobacteria</taxon>
        <taxon>Pseudomonadales</taxon>
        <taxon>Pseudomonadaceae</taxon>
        <taxon>Pseudomonas</taxon>
    </lineage>
</organism>
<gene>
    <name evidence="3" type="ORF">V0R53_14285</name>
</gene>
<dbReference type="PANTHER" id="PTHR30273">
    <property type="entry name" value="PERIPLASMIC SIGNAL SENSOR AND SIGMA FACTOR ACTIVATOR FECR-RELATED"/>
    <property type="match status" value="1"/>
</dbReference>
<proteinExistence type="predicted"/>
<dbReference type="InterPro" id="IPR032623">
    <property type="entry name" value="FecR_N"/>
</dbReference>
<evidence type="ECO:0000259" key="1">
    <source>
        <dbReference type="Pfam" id="PF04773"/>
    </source>
</evidence>
<keyword evidence="4" id="KW-1185">Reference proteome</keyword>
<evidence type="ECO:0000313" key="3">
    <source>
        <dbReference type="EMBL" id="MEE1867560.1"/>
    </source>
</evidence>
<evidence type="ECO:0000259" key="2">
    <source>
        <dbReference type="Pfam" id="PF16220"/>
    </source>
</evidence>
<dbReference type="InterPro" id="IPR012373">
    <property type="entry name" value="Ferrdict_sens_TM"/>
</dbReference>
<dbReference type="AlphaFoldDB" id="A0AB35WWX6"/>
<dbReference type="RefSeq" id="WP_330079846.1">
    <property type="nucleotide sequence ID" value="NZ_JAZDCU010000008.1"/>
</dbReference>
<reference evidence="3 4" key="1">
    <citation type="submission" date="2024-01" db="EMBL/GenBank/DDBJ databases">
        <title>Unpublished Manusciprt.</title>
        <authorList>
            <person name="Duman M."/>
            <person name="Valdes E.G."/>
            <person name="Ajmi N."/>
            <person name="Altun S."/>
            <person name="Saticioglu I.B."/>
        </authorList>
    </citation>
    <scope>NUCLEOTIDE SEQUENCE [LARGE SCALE GENOMIC DNA]</scope>
    <source>
        <strain evidence="3 4">120P</strain>
    </source>
</reference>
<feature type="domain" description="FecR N-terminal" evidence="2">
    <location>
        <begin position="14"/>
        <end position="55"/>
    </location>
</feature>
<dbReference type="PANTHER" id="PTHR30273:SF2">
    <property type="entry name" value="PROTEIN FECR"/>
    <property type="match status" value="1"/>
</dbReference>
<protein>
    <submittedName>
        <fullName evidence="3">FecR domain-containing protein</fullName>
    </submittedName>
</protein>
<dbReference type="Gene3D" id="2.60.120.1440">
    <property type="match status" value="1"/>
</dbReference>
<dbReference type="Proteomes" id="UP001307839">
    <property type="component" value="Unassembled WGS sequence"/>
</dbReference>
<dbReference type="PIRSF" id="PIRSF018266">
    <property type="entry name" value="FecR"/>
    <property type="match status" value="1"/>
</dbReference>
<dbReference type="EMBL" id="JAZDQP010000009">
    <property type="protein sequence ID" value="MEE1867560.1"/>
    <property type="molecule type" value="Genomic_DNA"/>
</dbReference>